<proteinExistence type="predicted"/>
<dbReference type="PANTHER" id="PTHR34597">
    <property type="entry name" value="SLR1661 PROTEIN"/>
    <property type="match status" value="1"/>
</dbReference>
<dbReference type="AlphaFoldDB" id="A0A0S4XCR4"/>
<dbReference type="GO" id="GO:0098046">
    <property type="term" value="C:type V protein secretion system complex"/>
    <property type="evidence" value="ECO:0007669"/>
    <property type="project" value="TreeGrafter"/>
</dbReference>
<sequence length="108" mass="11860">MYKRQRYTVRGFDGENTLIGDRGWLVRNDLGWTLGNSGQELYVGADYGEVGGQSARVLIGQHLAGAVLGLRGGYKGLFWDVFIGTPLSKPEGFRTAHTTAGFNVSWSY</sequence>
<dbReference type="InterPro" id="IPR051544">
    <property type="entry name" value="TPS_OM_transporter"/>
</dbReference>
<organism evidence="2">
    <name type="scientific">Ralstonia solanacearum</name>
    <name type="common">Pseudomonas solanacearum</name>
    <dbReference type="NCBI Taxonomy" id="305"/>
    <lineage>
        <taxon>Bacteria</taxon>
        <taxon>Pseudomonadati</taxon>
        <taxon>Pseudomonadota</taxon>
        <taxon>Betaproteobacteria</taxon>
        <taxon>Burkholderiales</taxon>
        <taxon>Burkholderiaceae</taxon>
        <taxon>Ralstonia</taxon>
        <taxon>Ralstonia solanacearum species complex</taxon>
    </lineage>
</organism>
<reference evidence="2" key="1">
    <citation type="submission" date="2015-10" db="EMBL/GenBank/DDBJ databases">
        <authorList>
            <person name="Gilbert D.G."/>
        </authorList>
    </citation>
    <scope>NUCLEOTIDE SEQUENCE</scope>
    <source>
        <strain evidence="2">Phyl III-seqv23</strain>
    </source>
</reference>
<dbReference type="GO" id="GO:0008320">
    <property type="term" value="F:protein transmembrane transporter activity"/>
    <property type="evidence" value="ECO:0007669"/>
    <property type="project" value="TreeGrafter"/>
</dbReference>
<evidence type="ECO:0000259" key="1">
    <source>
        <dbReference type="Pfam" id="PF03865"/>
    </source>
</evidence>
<dbReference type="PANTHER" id="PTHR34597:SF3">
    <property type="entry name" value="OUTER MEMBRANE TRANSPORTER CDIB"/>
    <property type="match status" value="1"/>
</dbReference>
<dbReference type="Pfam" id="PF03865">
    <property type="entry name" value="ShlB"/>
    <property type="match status" value="1"/>
</dbReference>
<gene>
    <name evidence="2" type="ORF">RD1301_v1_1660003</name>
</gene>
<name>A0A0S4XCR4_RALSL</name>
<protein>
    <recommendedName>
        <fullName evidence="1">Haemolysin activator HlyB C-terminal domain-containing protein</fullName>
    </recommendedName>
</protein>
<feature type="domain" description="Haemolysin activator HlyB C-terminal" evidence="1">
    <location>
        <begin position="6"/>
        <end position="72"/>
    </location>
</feature>
<evidence type="ECO:0000313" key="2">
    <source>
        <dbReference type="EMBL" id="CUV61669.1"/>
    </source>
</evidence>
<accession>A0A0S4XCR4</accession>
<dbReference type="InterPro" id="IPR005565">
    <property type="entry name" value="Hemolysn_activator_HlyB_C"/>
</dbReference>
<dbReference type="EMBL" id="LN899822">
    <property type="protein sequence ID" value="CUV61669.1"/>
    <property type="molecule type" value="Genomic_DNA"/>
</dbReference>
<dbReference type="Gene3D" id="2.40.160.50">
    <property type="entry name" value="membrane protein fhac: a member of the omp85/tpsb transporter family"/>
    <property type="match status" value="1"/>
</dbReference>
<dbReference type="GO" id="GO:0046819">
    <property type="term" value="P:protein secretion by the type V secretion system"/>
    <property type="evidence" value="ECO:0007669"/>
    <property type="project" value="TreeGrafter"/>
</dbReference>